<name>A0ABS8WBB6_9GAMM</name>
<keyword evidence="7 9" id="KW-0413">Isomerase</keyword>
<dbReference type="Proteomes" id="UP001201273">
    <property type="component" value="Unassembled WGS sequence"/>
</dbReference>
<evidence type="ECO:0000256" key="4">
    <source>
        <dbReference type="ARBA" id="ARBA00022490"/>
    </source>
</evidence>
<dbReference type="InterPro" id="IPR001179">
    <property type="entry name" value="PPIase_FKBP_dom"/>
</dbReference>
<keyword evidence="4" id="KW-0963">Cytoplasm</keyword>
<feature type="domain" description="PPIase FKBP-type" evidence="11">
    <location>
        <begin position="5"/>
        <end position="78"/>
    </location>
</feature>
<evidence type="ECO:0000256" key="2">
    <source>
        <dbReference type="ARBA" id="ARBA00004496"/>
    </source>
</evidence>
<organism evidence="12 13">
    <name type="scientific">Motilimonas cestriensis</name>
    <dbReference type="NCBI Taxonomy" id="2742685"/>
    <lineage>
        <taxon>Bacteria</taxon>
        <taxon>Pseudomonadati</taxon>
        <taxon>Pseudomonadota</taxon>
        <taxon>Gammaproteobacteria</taxon>
        <taxon>Alteromonadales</taxon>
        <taxon>Alteromonadales genera incertae sedis</taxon>
        <taxon>Motilimonas</taxon>
    </lineage>
</organism>
<dbReference type="EC" id="5.2.1.8" evidence="10"/>
<dbReference type="SUPFAM" id="SSF54534">
    <property type="entry name" value="FKBP-like"/>
    <property type="match status" value="1"/>
</dbReference>
<evidence type="ECO:0000256" key="7">
    <source>
        <dbReference type="ARBA" id="ARBA00023235"/>
    </source>
</evidence>
<reference evidence="12 13" key="1">
    <citation type="journal article" date="2022" name="Environ. Microbiol. Rep.">
        <title>Eco-phylogenetic analyses reveal divergent evolution of vitamin B12 metabolism in the marine bacterial family 'Psychromonadaceae'.</title>
        <authorList>
            <person name="Jin X."/>
            <person name="Yang Y."/>
            <person name="Cao H."/>
            <person name="Gao B."/>
            <person name="Zhao Z."/>
        </authorList>
    </citation>
    <scope>NUCLEOTIDE SEQUENCE [LARGE SCALE GENOMIC DNA]</scope>
    <source>
        <strain evidence="12 13">MKS20</strain>
    </source>
</reference>
<evidence type="ECO:0000313" key="13">
    <source>
        <dbReference type="Proteomes" id="UP001201273"/>
    </source>
</evidence>
<dbReference type="PANTHER" id="PTHR47861:SF3">
    <property type="entry name" value="FKBP-TYPE PEPTIDYL-PROLYL CIS-TRANS ISOMERASE SLYD"/>
    <property type="match status" value="1"/>
</dbReference>
<dbReference type="GO" id="GO:0016853">
    <property type="term" value="F:isomerase activity"/>
    <property type="evidence" value="ECO:0007669"/>
    <property type="project" value="UniProtKB-KW"/>
</dbReference>
<evidence type="ECO:0000256" key="8">
    <source>
        <dbReference type="ARBA" id="ARBA00037071"/>
    </source>
</evidence>
<keyword evidence="6" id="KW-0143">Chaperone</keyword>
<dbReference type="InterPro" id="IPR046357">
    <property type="entry name" value="PPIase_dom_sf"/>
</dbReference>
<sequence length="158" mass="17214">MIEKNTVVQFSYELTDQDGTLLETSKGEAIAYLHGQNNMLAGVEAALEGKAEGDQVKVTLTPEESYGERQEGAVQRVPVKHLQGAKKWLPGMIAQINTDNGARQVTVVKVGKFMITVDTNHPFAGKTLTFDMKVVGVRPATEEEIAHKHAHGEGGHQH</sequence>
<dbReference type="PROSITE" id="PS50059">
    <property type="entry name" value="FKBP_PPIASE"/>
    <property type="match status" value="1"/>
</dbReference>
<evidence type="ECO:0000256" key="3">
    <source>
        <dbReference type="ARBA" id="ARBA00006577"/>
    </source>
</evidence>
<dbReference type="RefSeq" id="WP_233052876.1">
    <property type="nucleotide sequence ID" value="NZ_JAIMJA010000010.1"/>
</dbReference>
<comment type="subcellular location">
    <subcellularLocation>
        <location evidence="2">Cytoplasm</location>
    </subcellularLocation>
</comment>
<keyword evidence="13" id="KW-1185">Reference proteome</keyword>
<evidence type="ECO:0000256" key="10">
    <source>
        <dbReference type="RuleBase" id="RU003915"/>
    </source>
</evidence>
<dbReference type="PANTHER" id="PTHR47861">
    <property type="entry name" value="FKBP-TYPE PEPTIDYL-PROLYL CIS-TRANS ISOMERASE SLYD"/>
    <property type="match status" value="1"/>
</dbReference>
<protein>
    <recommendedName>
        <fullName evidence="10">Peptidyl-prolyl cis-trans isomerase</fullName>
        <ecNumber evidence="10">5.2.1.8</ecNumber>
    </recommendedName>
</protein>
<evidence type="ECO:0000256" key="5">
    <source>
        <dbReference type="ARBA" id="ARBA00023110"/>
    </source>
</evidence>
<dbReference type="Pfam" id="PF00254">
    <property type="entry name" value="FKBP_C"/>
    <property type="match status" value="1"/>
</dbReference>
<evidence type="ECO:0000256" key="1">
    <source>
        <dbReference type="ARBA" id="ARBA00000971"/>
    </source>
</evidence>
<keyword evidence="5 9" id="KW-0697">Rotamase</keyword>
<comment type="catalytic activity">
    <reaction evidence="1 9 10">
        <text>[protein]-peptidylproline (omega=180) = [protein]-peptidylproline (omega=0)</text>
        <dbReference type="Rhea" id="RHEA:16237"/>
        <dbReference type="Rhea" id="RHEA-COMP:10747"/>
        <dbReference type="Rhea" id="RHEA-COMP:10748"/>
        <dbReference type="ChEBI" id="CHEBI:83833"/>
        <dbReference type="ChEBI" id="CHEBI:83834"/>
        <dbReference type="EC" id="5.2.1.8"/>
    </reaction>
</comment>
<comment type="caution">
    <text evidence="12">The sequence shown here is derived from an EMBL/GenBank/DDBJ whole genome shotgun (WGS) entry which is preliminary data.</text>
</comment>
<proteinExistence type="inferred from homology"/>
<comment type="function">
    <text evidence="8">Also involved in hydrogenase metallocenter assembly, probably by participating in the nickel insertion step. This function in hydrogenase biosynthesis requires chaperone activity and the presence of the metal-binding domain, but not PPIase activity.</text>
</comment>
<dbReference type="Gene3D" id="3.10.50.40">
    <property type="match status" value="1"/>
</dbReference>
<evidence type="ECO:0000256" key="9">
    <source>
        <dbReference type="PROSITE-ProRule" id="PRU00277"/>
    </source>
</evidence>
<dbReference type="EMBL" id="JAIMJA010000010">
    <property type="protein sequence ID" value="MCE2595392.1"/>
    <property type="molecule type" value="Genomic_DNA"/>
</dbReference>
<comment type="similarity">
    <text evidence="3 10">Belongs to the FKBP-type PPIase family.</text>
</comment>
<accession>A0ABS8WBB6</accession>
<gene>
    <name evidence="12" type="ORF">K6Y31_11250</name>
</gene>
<evidence type="ECO:0000256" key="6">
    <source>
        <dbReference type="ARBA" id="ARBA00023186"/>
    </source>
</evidence>
<evidence type="ECO:0000259" key="11">
    <source>
        <dbReference type="PROSITE" id="PS50059"/>
    </source>
</evidence>
<evidence type="ECO:0000313" key="12">
    <source>
        <dbReference type="EMBL" id="MCE2595392.1"/>
    </source>
</evidence>